<keyword evidence="8" id="KW-1185">Reference proteome</keyword>
<keyword evidence="5" id="KW-0479">Metal-binding</keyword>
<evidence type="ECO:0000313" key="7">
    <source>
        <dbReference type="EMBL" id="SDX59295.1"/>
    </source>
</evidence>
<feature type="transmembrane region" description="Helical" evidence="6">
    <location>
        <begin position="29"/>
        <end position="52"/>
    </location>
</feature>
<comment type="subcellular location">
    <subcellularLocation>
        <location evidence="1">Membrane</location>
        <topology evidence="1">Multi-pass membrane protein</topology>
    </subcellularLocation>
</comment>
<dbReference type="STRING" id="356660.SAMN05444336_10741"/>
<dbReference type="InterPro" id="IPR004254">
    <property type="entry name" value="AdipoR/HlyIII-related"/>
</dbReference>
<feature type="transmembrane region" description="Helical" evidence="6">
    <location>
        <begin position="176"/>
        <end position="196"/>
    </location>
</feature>
<evidence type="ECO:0000313" key="8">
    <source>
        <dbReference type="Proteomes" id="UP000199118"/>
    </source>
</evidence>
<feature type="transmembrane region" description="Helical" evidence="6">
    <location>
        <begin position="94"/>
        <end position="114"/>
    </location>
</feature>
<sequence>MSDAPASRGLRATAVSHDYTRGERIADAAVHFTGIALALMAAPVLILLAAVFDGGAPVVAGVAVYTVGMFAMLGCSAAYNLIPTVRWKELLRRLDHAAIYVKIAATQTPFAMLIGGAGMGWVIGSVWATALGAVLGKLFWPARMRRLSLPLYLGLGWAGLMLMWPGEGAHALSPVSTGLIVTGGLIYTAGVGFFLAKRLRFHNAIWHGFVLVATFVFYSAIISEIGLRAVAAAG</sequence>
<dbReference type="Pfam" id="PF03006">
    <property type="entry name" value="HlyIII"/>
    <property type="match status" value="1"/>
</dbReference>
<evidence type="ECO:0000256" key="1">
    <source>
        <dbReference type="ARBA" id="ARBA00004141"/>
    </source>
</evidence>
<dbReference type="PANTHER" id="PTHR20855:SF3">
    <property type="entry name" value="LD03007P"/>
    <property type="match status" value="1"/>
</dbReference>
<feature type="transmembrane region" description="Helical" evidence="6">
    <location>
        <begin position="208"/>
        <end position="231"/>
    </location>
</feature>
<dbReference type="OrthoDB" id="9813689at2"/>
<evidence type="ECO:0000256" key="3">
    <source>
        <dbReference type="ARBA" id="ARBA00022989"/>
    </source>
</evidence>
<feature type="transmembrane region" description="Helical" evidence="6">
    <location>
        <begin position="147"/>
        <end position="164"/>
    </location>
</feature>
<reference evidence="7 8" key="1">
    <citation type="submission" date="2016-10" db="EMBL/GenBank/DDBJ databases">
        <authorList>
            <person name="de Groot N.N."/>
        </authorList>
    </citation>
    <scope>NUCLEOTIDE SEQUENCE [LARGE SCALE GENOMIC DNA]</scope>
    <source>
        <strain evidence="7 8">DSM 17890</strain>
    </source>
</reference>
<dbReference type="Proteomes" id="UP000199118">
    <property type="component" value="Unassembled WGS sequence"/>
</dbReference>
<accession>A0A1H3CYU1</accession>
<feature type="transmembrane region" description="Helical" evidence="6">
    <location>
        <begin position="120"/>
        <end position="140"/>
    </location>
</feature>
<dbReference type="PANTHER" id="PTHR20855">
    <property type="entry name" value="ADIPOR/PROGESTIN RECEPTOR-RELATED"/>
    <property type="match status" value="1"/>
</dbReference>
<dbReference type="AlphaFoldDB" id="A0A1H3CYU1"/>
<evidence type="ECO:0000256" key="2">
    <source>
        <dbReference type="ARBA" id="ARBA00022692"/>
    </source>
</evidence>
<proteinExistence type="predicted"/>
<evidence type="ECO:0000256" key="5">
    <source>
        <dbReference type="PIRSR" id="PIRSR604254-1"/>
    </source>
</evidence>
<name>A0A1H3CYU1_9RHOB</name>
<dbReference type="GO" id="GO:0016020">
    <property type="term" value="C:membrane"/>
    <property type="evidence" value="ECO:0007669"/>
    <property type="project" value="UniProtKB-SubCell"/>
</dbReference>
<gene>
    <name evidence="7" type="ORF">SAMN05444336_10741</name>
</gene>
<keyword evidence="4 6" id="KW-0472">Membrane</keyword>
<feature type="binding site" evidence="5">
    <location>
        <position position="207"/>
    </location>
    <ligand>
        <name>Zn(2+)</name>
        <dbReference type="ChEBI" id="CHEBI:29105"/>
    </ligand>
</feature>
<evidence type="ECO:0000256" key="4">
    <source>
        <dbReference type="ARBA" id="ARBA00023136"/>
    </source>
</evidence>
<dbReference type="GO" id="GO:0046872">
    <property type="term" value="F:metal ion binding"/>
    <property type="evidence" value="ECO:0007669"/>
    <property type="project" value="UniProtKB-KW"/>
</dbReference>
<keyword evidence="3 6" id="KW-1133">Transmembrane helix</keyword>
<keyword evidence="2 6" id="KW-0812">Transmembrane</keyword>
<keyword evidence="5" id="KW-0862">Zinc</keyword>
<evidence type="ECO:0000256" key="6">
    <source>
        <dbReference type="SAM" id="Phobius"/>
    </source>
</evidence>
<organism evidence="7 8">
    <name type="scientific">Albimonas donghaensis</name>
    <dbReference type="NCBI Taxonomy" id="356660"/>
    <lineage>
        <taxon>Bacteria</taxon>
        <taxon>Pseudomonadati</taxon>
        <taxon>Pseudomonadota</taxon>
        <taxon>Alphaproteobacteria</taxon>
        <taxon>Rhodobacterales</taxon>
        <taxon>Paracoccaceae</taxon>
        <taxon>Albimonas</taxon>
    </lineage>
</organism>
<protein>
    <submittedName>
        <fullName evidence="7">Hemolysin III</fullName>
    </submittedName>
</protein>
<dbReference type="EMBL" id="FNMZ01000007">
    <property type="protein sequence ID" value="SDX59295.1"/>
    <property type="molecule type" value="Genomic_DNA"/>
</dbReference>
<feature type="transmembrane region" description="Helical" evidence="6">
    <location>
        <begin position="58"/>
        <end position="82"/>
    </location>
</feature>
<dbReference type="RefSeq" id="WP_092684023.1">
    <property type="nucleotide sequence ID" value="NZ_FNMZ01000007.1"/>
</dbReference>